<dbReference type="EMBL" id="JAFCJH010000047">
    <property type="protein sequence ID" value="MBR0800036.1"/>
    <property type="molecule type" value="Genomic_DNA"/>
</dbReference>
<feature type="signal peptide" evidence="1">
    <location>
        <begin position="1"/>
        <end position="30"/>
    </location>
</feature>
<comment type="caution">
    <text evidence="2">The sequence shown here is derived from an EMBL/GenBank/DDBJ whole genome shotgun (WGS) entry which is preliminary data.</text>
</comment>
<evidence type="ECO:0000256" key="1">
    <source>
        <dbReference type="SAM" id="SignalP"/>
    </source>
</evidence>
<dbReference type="InterPro" id="IPR014710">
    <property type="entry name" value="RmlC-like_jellyroll"/>
</dbReference>
<name>A0ABS5FTF9_9BRAD</name>
<reference evidence="3" key="1">
    <citation type="journal article" date="2021" name="ISME J.">
        <title>Evolutionary origin and ecological implication of a unique nif island in free-living Bradyrhizobium lineages.</title>
        <authorList>
            <person name="Tao J."/>
        </authorList>
    </citation>
    <scope>NUCLEOTIDE SEQUENCE [LARGE SCALE GENOMIC DNA]</scope>
    <source>
        <strain evidence="3">SZCCT0434</strain>
    </source>
</reference>
<evidence type="ECO:0000313" key="2">
    <source>
        <dbReference type="EMBL" id="MBR0800036.1"/>
    </source>
</evidence>
<keyword evidence="1" id="KW-0732">Signal</keyword>
<proteinExistence type="predicted"/>
<gene>
    <name evidence="2" type="ORF">JQ615_32185</name>
</gene>
<keyword evidence="3" id="KW-1185">Reference proteome</keyword>
<dbReference type="RefSeq" id="WP_212494608.1">
    <property type="nucleotide sequence ID" value="NZ_JAFCJH010000047.1"/>
</dbReference>
<accession>A0ABS5FTF9</accession>
<organism evidence="2 3">
    <name type="scientific">Bradyrhizobium jicamae</name>
    <dbReference type="NCBI Taxonomy" id="280332"/>
    <lineage>
        <taxon>Bacteria</taxon>
        <taxon>Pseudomonadati</taxon>
        <taxon>Pseudomonadota</taxon>
        <taxon>Alphaproteobacteria</taxon>
        <taxon>Hyphomicrobiales</taxon>
        <taxon>Nitrobacteraceae</taxon>
        <taxon>Bradyrhizobium</taxon>
    </lineage>
</organism>
<dbReference type="Proteomes" id="UP001315278">
    <property type="component" value="Unassembled WGS sequence"/>
</dbReference>
<sequence>MPGGWLISRHAALVSGAIAGMALTSSTAPAQQFEIKPIAERKIPQLPDGQLFWRIDNFPTLAQAQAAAGPTALAAEAAGKAWLFTLGAKGGSSPGGTMVAEVGPVPSFPAPQYLLRINSAAGSPGARTPVHTHPGSESFYVLTGELGQKTPHGVGHAAAGQVMPGHGPGMPMEVFSSGTSDLSALVMFLADATKPFSSPARMP</sequence>
<feature type="chain" id="PRO_5046228907" evidence="1">
    <location>
        <begin position="31"/>
        <end position="203"/>
    </location>
</feature>
<dbReference type="SUPFAM" id="SSF51182">
    <property type="entry name" value="RmlC-like cupins"/>
    <property type="match status" value="1"/>
</dbReference>
<dbReference type="Gene3D" id="2.60.120.10">
    <property type="entry name" value="Jelly Rolls"/>
    <property type="match status" value="1"/>
</dbReference>
<evidence type="ECO:0000313" key="3">
    <source>
        <dbReference type="Proteomes" id="UP001315278"/>
    </source>
</evidence>
<protein>
    <submittedName>
        <fullName evidence="2">Cupin domain-containing protein</fullName>
    </submittedName>
</protein>
<dbReference type="InterPro" id="IPR011051">
    <property type="entry name" value="RmlC_Cupin_sf"/>
</dbReference>